<comment type="caution">
    <text evidence="2">The sequence shown here is derived from an EMBL/GenBank/DDBJ whole genome shotgun (WGS) entry which is preliminary data.</text>
</comment>
<gene>
    <name evidence="2" type="ORF">ACFQZ8_16170</name>
</gene>
<feature type="non-terminal residue" evidence="2">
    <location>
        <position position="63"/>
    </location>
</feature>
<feature type="compositionally biased region" description="Basic and acidic residues" evidence="1">
    <location>
        <begin position="1"/>
        <end position="10"/>
    </location>
</feature>
<evidence type="ECO:0000256" key="1">
    <source>
        <dbReference type="SAM" id="MobiDB-lite"/>
    </source>
</evidence>
<dbReference type="GO" id="GO:0016874">
    <property type="term" value="F:ligase activity"/>
    <property type="evidence" value="ECO:0007669"/>
    <property type="project" value="UniProtKB-KW"/>
</dbReference>
<dbReference type="EMBL" id="JBHTHM010000823">
    <property type="protein sequence ID" value="MFD0785445.1"/>
    <property type="molecule type" value="Genomic_DNA"/>
</dbReference>
<evidence type="ECO:0000313" key="2">
    <source>
        <dbReference type="EMBL" id="MFD0785445.1"/>
    </source>
</evidence>
<protein>
    <submittedName>
        <fullName evidence="2">UDP-N-acetylmuramoyl-L-alanyl-D-glutamate--2, 6-diaminopimelate ligase</fullName>
    </submittedName>
</protein>
<keyword evidence="3" id="KW-1185">Reference proteome</keyword>
<proteinExistence type="predicted"/>
<reference evidence="3" key="1">
    <citation type="journal article" date="2019" name="Int. J. Syst. Evol. Microbiol.">
        <title>The Global Catalogue of Microorganisms (GCM) 10K type strain sequencing project: providing services to taxonomists for standard genome sequencing and annotation.</title>
        <authorList>
            <consortium name="The Broad Institute Genomics Platform"/>
            <consortium name="The Broad Institute Genome Sequencing Center for Infectious Disease"/>
            <person name="Wu L."/>
            <person name="Ma J."/>
        </authorList>
    </citation>
    <scope>NUCLEOTIDE SEQUENCE [LARGE SCALE GENOMIC DNA]</scope>
    <source>
        <strain evidence="3">JCM 32148</strain>
    </source>
</reference>
<organism evidence="2 3">
    <name type="scientific">Micromonospora azadirachtae</name>
    <dbReference type="NCBI Taxonomy" id="1970735"/>
    <lineage>
        <taxon>Bacteria</taxon>
        <taxon>Bacillati</taxon>
        <taxon>Actinomycetota</taxon>
        <taxon>Actinomycetes</taxon>
        <taxon>Micromonosporales</taxon>
        <taxon>Micromonosporaceae</taxon>
        <taxon>Micromonospora</taxon>
    </lineage>
</organism>
<sequence>MRPAPDDRVGSDAVSGNPRPRTVTGTRLGDLAARLTVEPPTDAADVVVTGITHASQEVRAGDL</sequence>
<dbReference type="Proteomes" id="UP001597053">
    <property type="component" value="Unassembled WGS sequence"/>
</dbReference>
<accession>A0ABW3A3F3</accession>
<evidence type="ECO:0000313" key="3">
    <source>
        <dbReference type="Proteomes" id="UP001597053"/>
    </source>
</evidence>
<name>A0ABW3A3F3_9ACTN</name>
<feature type="region of interest" description="Disordered" evidence="1">
    <location>
        <begin position="1"/>
        <end position="26"/>
    </location>
</feature>
<keyword evidence="2" id="KW-0436">Ligase</keyword>